<accession>A0ABR7QVR3</accession>
<dbReference type="Gene3D" id="1.20.1250.20">
    <property type="entry name" value="MFS general substrate transporter like domains"/>
    <property type="match status" value="1"/>
</dbReference>
<dbReference type="EMBL" id="JABURY010000006">
    <property type="protein sequence ID" value="MBC9130288.1"/>
    <property type="molecule type" value="Genomic_DNA"/>
</dbReference>
<evidence type="ECO:0000256" key="1">
    <source>
        <dbReference type="ARBA" id="ARBA00004141"/>
    </source>
</evidence>
<evidence type="ECO:0000256" key="6">
    <source>
        <dbReference type="SAM" id="Phobius"/>
    </source>
</evidence>
<feature type="transmembrane region" description="Helical" evidence="6">
    <location>
        <begin position="107"/>
        <end position="131"/>
    </location>
</feature>
<keyword evidence="3 6" id="KW-0812">Transmembrane</keyword>
<feature type="transmembrane region" description="Helical" evidence="6">
    <location>
        <begin position="323"/>
        <end position="349"/>
    </location>
</feature>
<evidence type="ECO:0000313" key="8">
    <source>
        <dbReference type="Proteomes" id="UP000651208"/>
    </source>
</evidence>
<evidence type="ECO:0000256" key="2">
    <source>
        <dbReference type="ARBA" id="ARBA00022448"/>
    </source>
</evidence>
<comment type="subcellular location">
    <subcellularLocation>
        <location evidence="1">Membrane</location>
        <topology evidence="1">Multi-pass membrane protein</topology>
    </subcellularLocation>
</comment>
<feature type="transmembrane region" description="Helical" evidence="6">
    <location>
        <begin position="388"/>
        <end position="407"/>
    </location>
</feature>
<feature type="transmembrane region" description="Helical" evidence="6">
    <location>
        <begin position="82"/>
        <end position="101"/>
    </location>
</feature>
<dbReference type="Proteomes" id="UP000651208">
    <property type="component" value="Unassembled WGS sequence"/>
</dbReference>
<dbReference type="SUPFAM" id="SSF103473">
    <property type="entry name" value="MFS general substrate transporter"/>
    <property type="match status" value="1"/>
</dbReference>
<evidence type="ECO:0000256" key="3">
    <source>
        <dbReference type="ARBA" id="ARBA00022692"/>
    </source>
</evidence>
<evidence type="ECO:0000313" key="7">
    <source>
        <dbReference type="EMBL" id="MBC9130288.1"/>
    </source>
</evidence>
<name>A0ABR7QVR3_9GAMM</name>
<protein>
    <submittedName>
        <fullName evidence="7">AmpG family muropeptide MFS transporter</fullName>
    </submittedName>
</protein>
<reference evidence="7 8" key="1">
    <citation type="submission" date="2020-06" db="EMBL/GenBank/DDBJ databases">
        <title>Frischella cerana isolated from Apis cerana gut homogenate.</title>
        <authorList>
            <person name="Wolter L.A."/>
            <person name="Suenami S."/>
            <person name="Miyazaki R."/>
        </authorList>
    </citation>
    <scope>NUCLEOTIDE SEQUENCE [LARGE SCALE GENOMIC DNA]</scope>
    <source>
        <strain evidence="7 8">Ac13</strain>
    </source>
</reference>
<evidence type="ECO:0000256" key="4">
    <source>
        <dbReference type="ARBA" id="ARBA00022989"/>
    </source>
</evidence>
<feature type="transmembrane region" description="Helical" evidence="6">
    <location>
        <begin position="224"/>
        <end position="247"/>
    </location>
</feature>
<dbReference type="NCBIfam" id="TIGR00901">
    <property type="entry name" value="2A0125"/>
    <property type="match status" value="1"/>
</dbReference>
<dbReference type="InterPro" id="IPR004752">
    <property type="entry name" value="AmpG_permease/AT-1"/>
</dbReference>
<gene>
    <name evidence="7" type="ORF">FcAc13_03080</name>
</gene>
<dbReference type="CDD" id="cd17486">
    <property type="entry name" value="MFS_AmpG_like"/>
    <property type="match status" value="1"/>
</dbReference>
<keyword evidence="5 6" id="KW-0472">Membrane</keyword>
<feature type="transmembrane region" description="Helical" evidence="6">
    <location>
        <begin position="361"/>
        <end position="382"/>
    </location>
</feature>
<dbReference type="InterPro" id="IPR036259">
    <property type="entry name" value="MFS_trans_sf"/>
</dbReference>
<comment type="caution">
    <text evidence="7">The sequence shown here is derived from an EMBL/GenBank/DDBJ whole genome shotgun (WGS) entry which is preliminary data.</text>
</comment>
<keyword evidence="8" id="KW-1185">Reference proteome</keyword>
<feature type="transmembrane region" description="Helical" evidence="6">
    <location>
        <begin position="175"/>
        <end position="193"/>
    </location>
</feature>
<dbReference type="PANTHER" id="PTHR12778:SF10">
    <property type="entry name" value="MAJOR FACILITATOR SUPERFAMILY DOMAIN-CONTAINING PROTEIN 3"/>
    <property type="match status" value="1"/>
</dbReference>
<feature type="transmembrane region" description="Helical" evidence="6">
    <location>
        <begin position="267"/>
        <end position="284"/>
    </location>
</feature>
<feature type="transmembrane region" description="Helical" evidence="6">
    <location>
        <begin position="291"/>
        <end position="311"/>
    </location>
</feature>
<keyword evidence="2" id="KW-0813">Transport</keyword>
<sequence length="416" mass="46393">MNYSKPSSFFNKKFLLCIYTGFCSGLPLYFILQLIPAWLRINQVDLKTIGFIALTQLPYTLKFLWSPLLDKISPFALGYRKGWLLVTQIGLLLILPAFGIFNPNAEINIIISLSLITAFLSATQDIAVDAYRREILTDEQLGFGNSIHTNAYRIAGLIPGGLSLIIAKFLPWSEVYLFTAAFMIPVIIITLFIKEPIHHFKKQQQKSLFKHAIQDFFDRNTLQYSILIILFIIWYKLGDNLATALASPFYVDMNFDTLQIGTITKNAGLWPSLFGAFAGGILIAKLGLNRALWISGLVQMLSILGFVWLSSKGPFATIGIYELTMLAMVISFESIGVGMGSAALVTYISKNTNPQFTATQFALLTGLTAIPRTFINATSGILSEGLGWTNYFWLCFILAFPGMVLLLKVAPWNIEK</sequence>
<dbReference type="Pfam" id="PF07690">
    <property type="entry name" value="MFS_1"/>
    <property type="match status" value="1"/>
</dbReference>
<dbReference type="RefSeq" id="WP_187754722.1">
    <property type="nucleotide sequence ID" value="NZ_JABURY010000006.1"/>
</dbReference>
<feature type="transmembrane region" description="Helical" evidence="6">
    <location>
        <begin position="51"/>
        <end position="70"/>
    </location>
</feature>
<proteinExistence type="predicted"/>
<dbReference type="InterPro" id="IPR011701">
    <property type="entry name" value="MFS"/>
</dbReference>
<dbReference type="PANTHER" id="PTHR12778">
    <property type="entry name" value="SOLUTE CARRIER FAMILY 33 ACETYL-COA TRANSPORTER -RELATED"/>
    <property type="match status" value="1"/>
</dbReference>
<keyword evidence="4 6" id="KW-1133">Transmembrane helix</keyword>
<feature type="transmembrane region" description="Helical" evidence="6">
    <location>
        <begin position="14"/>
        <end position="39"/>
    </location>
</feature>
<organism evidence="7 8">
    <name type="scientific">Frischella japonica</name>
    <dbReference type="NCBI Taxonomy" id="2741544"/>
    <lineage>
        <taxon>Bacteria</taxon>
        <taxon>Pseudomonadati</taxon>
        <taxon>Pseudomonadota</taxon>
        <taxon>Gammaproteobacteria</taxon>
        <taxon>Orbales</taxon>
        <taxon>Orbaceae</taxon>
        <taxon>Frischella</taxon>
    </lineage>
</organism>
<evidence type="ECO:0000256" key="5">
    <source>
        <dbReference type="ARBA" id="ARBA00023136"/>
    </source>
</evidence>